<dbReference type="PATRIC" id="fig|1280952.3.peg.3036"/>
<feature type="transmembrane region" description="Helical" evidence="1">
    <location>
        <begin position="6"/>
        <end position="30"/>
    </location>
</feature>
<gene>
    <name evidence="2" type="ORF">HJA_15170</name>
</gene>
<evidence type="ECO:0000313" key="3">
    <source>
        <dbReference type="Proteomes" id="UP000024816"/>
    </source>
</evidence>
<accession>A0A059F828</accession>
<organism evidence="2 3">
    <name type="scientific">Hyphomonas jannaschiana VP2</name>
    <dbReference type="NCBI Taxonomy" id="1280952"/>
    <lineage>
        <taxon>Bacteria</taxon>
        <taxon>Pseudomonadati</taxon>
        <taxon>Pseudomonadota</taxon>
        <taxon>Alphaproteobacteria</taxon>
        <taxon>Hyphomonadales</taxon>
        <taxon>Hyphomonadaceae</taxon>
        <taxon>Hyphomonas</taxon>
    </lineage>
</organism>
<reference evidence="2 3" key="1">
    <citation type="journal article" date="2014" name="Antonie Van Leeuwenhoek">
        <title>Hyphomonas beringensis sp. nov. and Hyphomonas chukchiensis sp. nov., isolated from surface seawater of the Bering Sea and Chukchi Sea.</title>
        <authorList>
            <person name="Li C."/>
            <person name="Lai Q."/>
            <person name="Li G."/>
            <person name="Dong C."/>
            <person name="Wang J."/>
            <person name="Liao Y."/>
            <person name="Shao Z."/>
        </authorList>
    </citation>
    <scope>NUCLEOTIDE SEQUENCE [LARGE SCALE GENOMIC DNA]</scope>
    <source>
        <strain evidence="2 3">VP2</strain>
    </source>
</reference>
<feature type="transmembrane region" description="Helical" evidence="1">
    <location>
        <begin position="117"/>
        <end position="138"/>
    </location>
</feature>
<evidence type="ECO:0000256" key="1">
    <source>
        <dbReference type="SAM" id="Phobius"/>
    </source>
</evidence>
<dbReference type="AlphaFoldDB" id="A0A059F828"/>
<dbReference type="Proteomes" id="UP000024816">
    <property type="component" value="Unassembled WGS sequence"/>
</dbReference>
<dbReference type="RefSeq" id="WP_051597761.1">
    <property type="nucleotide sequence ID" value="NZ_ARYJ01000012.1"/>
</dbReference>
<comment type="caution">
    <text evidence="2">The sequence shown here is derived from an EMBL/GenBank/DDBJ whole genome shotgun (WGS) entry which is preliminary data.</text>
</comment>
<sequence length="140" mass="14572">MFQNLAALAANFGLIFSALAIGSSWVAAIAAPNCSFEELDGSRADRHVRELLHATSVPIAGMMLAAGACFLLATHWAAGVTALLAAFGFYSNHWMLAPKTGKAPKGARTSRKGQRAVSVSLSLIFMLVAIIAAILGMVGI</sequence>
<dbReference type="STRING" id="1280952.HJA_15170"/>
<proteinExistence type="predicted"/>
<keyword evidence="3" id="KW-1185">Reference proteome</keyword>
<protein>
    <submittedName>
        <fullName evidence="2">Uncharacterized protein</fullName>
    </submittedName>
</protein>
<evidence type="ECO:0000313" key="2">
    <source>
        <dbReference type="EMBL" id="KCZ86703.1"/>
    </source>
</evidence>
<name>A0A059F828_9PROT</name>
<feature type="transmembrane region" description="Helical" evidence="1">
    <location>
        <begin position="79"/>
        <end position="96"/>
    </location>
</feature>
<dbReference type="OrthoDB" id="7619986at2"/>
<keyword evidence="1" id="KW-0812">Transmembrane</keyword>
<dbReference type="EMBL" id="ARYJ01000012">
    <property type="protein sequence ID" value="KCZ86703.1"/>
    <property type="molecule type" value="Genomic_DNA"/>
</dbReference>
<keyword evidence="1" id="KW-0472">Membrane</keyword>
<keyword evidence="1" id="KW-1133">Transmembrane helix</keyword>